<dbReference type="InterPro" id="IPR016030">
    <property type="entry name" value="CblAdoTrfase-like"/>
</dbReference>
<evidence type="ECO:0000256" key="10">
    <source>
        <dbReference type="ARBA" id="ARBA00031529"/>
    </source>
</evidence>
<protein>
    <recommendedName>
        <fullName evidence="5 15">Corrinoid adenosyltransferase</fullName>
        <ecNumber evidence="4 15">2.5.1.17</ecNumber>
    </recommendedName>
    <alternativeName>
        <fullName evidence="10 15">Cob(II)alamin adenosyltransferase</fullName>
    </alternativeName>
    <alternativeName>
        <fullName evidence="12 15">Cob(II)yrinic acid a,c-diamide adenosyltransferase</fullName>
    </alternativeName>
    <alternativeName>
        <fullName evidence="11 15">Cobinamide/cobalamin adenosyltransferase</fullName>
    </alternativeName>
</protein>
<dbReference type="NCBIfam" id="TIGR00636">
    <property type="entry name" value="PduO_Nterm"/>
    <property type="match status" value="1"/>
</dbReference>
<dbReference type="OrthoDB" id="9778896at2"/>
<dbReference type="InterPro" id="IPR029499">
    <property type="entry name" value="PduO-typ"/>
</dbReference>
<keyword evidence="6" id="KW-0963">Cytoplasm</keyword>
<evidence type="ECO:0000256" key="8">
    <source>
        <dbReference type="ARBA" id="ARBA00022741"/>
    </source>
</evidence>
<dbReference type="GO" id="GO:0005524">
    <property type="term" value="F:ATP binding"/>
    <property type="evidence" value="ECO:0007669"/>
    <property type="project" value="UniProtKB-UniRule"/>
</dbReference>
<evidence type="ECO:0000256" key="2">
    <source>
        <dbReference type="ARBA" id="ARBA00005121"/>
    </source>
</evidence>
<name>A0A4R9LWQ3_9LEPT</name>
<dbReference type="PANTHER" id="PTHR12213:SF0">
    <property type="entry name" value="CORRINOID ADENOSYLTRANSFERASE MMAB"/>
    <property type="match status" value="1"/>
</dbReference>
<comment type="pathway">
    <text evidence="2 15">Cofactor biosynthesis; adenosylcobalamin biosynthesis; adenosylcobalamin from cob(II)yrinate a,c-diamide: step 2/7.</text>
</comment>
<comment type="subcellular location">
    <subcellularLocation>
        <location evidence="1">Cytoplasm</location>
    </subcellularLocation>
</comment>
<comment type="similarity">
    <text evidence="3 15">Belongs to the Cob(I)alamin adenosyltransferase family.</text>
</comment>
<dbReference type="UniPathway" id="UPA00148">
    <property type="reaction ID" value="UER00233"/>
</dbReference>
<evidence type="ECO:0000256" key="6">
    <source>
        <dbReference type="ARBA" id="ARBA00022490"/>
    </source>
</evidence>
<evidence type="ECO:0000256" key="3">
    <source>
        <dbReference type="ARBA" id="ARBA00007487"/>
    </source>
</evidence>
<dbReference type="GO" id="GO:0009236">
    <property type="term" value="P:cobalamin biosynthetic process"/>
    <property type="evidence" value="ECO:0007669"/>
    <property type="project" value="UniProtKB-UniRule"/>
</dbReference>
<evidence type="ECO:0000256" key="9">
    <source>
        <dbReference type="ARBA" id="ARBA00022840"/>
    </source>
</evidence>
<evidence type="ECO:0000256" key="7">
    <source>
        <dbReference type="ARBA" id="ARBA00022679"/>
    </source>
</evidence>
<feature type="domain" description="Cobalamin adenosyltransferase-like" evidence="16">
    <location>
        <begin position="3"/>
        <end position="169"/>
    </location>
</feature>
<evidence type="ECO:0000256" key="13">
    <source>
        <dbReference type="ARBA" id="ARBA00048555"/>
    </source>
</evidence>
<comment type="catalytic activity">
    <reaction evidence="13 15">
        <text>2 cob(II)yrinate a,c diamide + reduced [electron-transfer flavoprotein] + 2 ATP = 2 adenosylcob(III)yrinate a,c-diamide + 2 triphosphate + oxidized [electron-transfer flavoprotein] + 3 H(+)</text>
        <dbReference type="Rhea" id="RHEA:11528"/>
        <dbReference type="Rhea" id="RHEA-COMP:10685"/>
        <dbReference type="Rhea" id="RHEA-COMP:10686"/>
        <dbReference type="ChEBI" id="CHEBI:15378"/>
        <dbReference type="ChEBI" id="CHEBI:18036"/>
        <dbReference type="ChEBI" id="CHEBI:30616"/>
        <dbReference type="ChEBI" id="CHEBI:57692"/>
        <dbReference type="ChEBI" id="CHEBI:58307"/>
        <dbReference type="ChEBI" id="CHEBI:58503"/>
        <dbReference type="ChEBI" id="CHEBI:58537"/>
        <dbReference type="EC" id="2.5.1.17"/>
    </reaction>
</comment>
<dbReference type="EMBL" id="RQHW01000047">
    <property type="protein sequence ID" value="TGN18723.1"/>
    <property type="molecule type" value="Genomic_DNA"/>
</dbReference>
<dbReference type="InterPro" id="IPR036451">
    <property type="entry name" value="CblAdoTrfase-like_sf"/>
</dbReference>
<evidence type="ECO:0000256" key="15">
    <source>
        <dbReference type="RuleBase" id="RU366026"/>
    </source>
</evidence>
<dbReference type="PANTHER" id="PTHR12213">
    <property type="entry name" value="CORRINOID ADENOSYLTRANSFERASE"/>
    <property type="match status" value="1"/>
</dbReference>
<comment type="catalytic activity">
    <reaction evidence="14 15">
        <text>2 cob(II)alamin + reduced [electron-transfer flavoprotein] + 2 ATP = 2 adenosylcob(III)alamin + 2 triphosphate + oxidized [electron-transfer flavoprotein] + 3 H(+)</text>
        <dbReference type="Rhea" id="RHEA:28671"/>
        <dbReference type="Rhea" id="RHEA-COMP:10685"/>
        <dbReference type="Rhea" id="RHEA-COMP:10686"/>
        <dbReference type="ChEBI" id="CHEBI:15378"/>
        <dbReference type="ChEBI" id="CHEBI:16304"/>
        <dbReference type="ChEBI" id="CHEBI:18036"/>
        <dbReference type="ChEBI" id="CHEBI:18408"/>
        <dbReference type="ChEBI" id="CHEBI:30616"/>
        <dbReference type="ChEBI" id="CHEBI:57692"/>
        <dbReference type="ChEBI" id="CHEBI:58307"/>
        <dbReference type="EC" id="2.5.1.17"/>
    </reaction>
</comment>
<dbReference type="FunFam" id="1.20.1200.10:FF:000003">
    <property type="entry name" value="ATP:cob(I)alamin adenosyltransferase"/>
    <property type="match status" value="1"/>
</dbReference>
<dbReference type="RefSeq" id="WP_135761405.1">
    <property type="nucleotide sequence ID" value="NZ_RQHW01000047.1"/>
</dbReference>
<dbReference type="SUPFAM" id="SSF89028">
    <property type="entry name" value="Cobalamin adenosyltransferase-like"/>
    <property type="match status" value="1"/>
</dbReference>
<dbReference type="GO" id="GO:0008817">
    <property type="term" value="F:corrinoid adenosyltransferase activity"/>
    <property type="evidence" value="ECO:0007669"/>
    <property type="project" value="UniProtKB-UniRule"/>
</dbReference>
<dbReference type="GO" id="GO:0005737">
    <property type="term" value="C:cytoplasm"/>
    <property type="evidence" value="ECO:0007669"/>
    <property type="project" value="UniProtKB-SubCell"/>
</dbReference>
<dbReference type="Gene3D" id="1.20.1200.10">
    <property type="entry name" value="Cobalamin adenosyltransferase-like"/>
    <property type="match status" value="1"/>
</dbReference>
<evidence type="ECO:0000313" key="18">
    <source>
        <dbReference type="Proteomes" id="UP000298058"/>
    </source>
</evidence>
<dbReference type="EC" id="2.5.1.17" evidence="4 15"/>
<evidence type="ECO:0000256" key="12">
    <source>
        <dbReference type="ARBA" id="ARBA00033354"/>
    </source>
</evidence>
<evidence type="ECO:0000313" key="17">
    <source>
        <dbReference type="EMBL" id="TGN18723.1"/>
    </source>
</evidence>
<keyword evidence="7 15" id="KW-0808">Transferase</keyword>
<dbReference type="Pfam" id="PF01923">
    <property type="entry name" value="Cob_adeno_trans"/>
    <property type="match status" value="1"/>
</dbReference>
<evidence type="ECO:0000256" key="1">
    <source>
        <dbReference type="ARBA" id="ARBA00004496"/>
    </source>
</evidence>
<sequence length="186" mass="20972">MKIYTKAGDGGETYLASGIKVKKTDSRVDLYGTCDELNSFLGLALTHSSGLEEEFTEYLSSIQHLLFEIGSELAGYVPRDAEGSILTEQDIENLEKEIDRLTLSLPPIKNFILPGGSEIASTLHIARTVCRRLERDVLRYVESQGEIAGNVRKYINRLSDYLFTAARYANLKQERTETTWKSRTKK</sequence>
<gene>
    <name evidence="17" type="ORF">EHS15_15245</name>
</gene>
<evidence type="ECO:0000256" key="11">
    <source>
        <dbReference type="ARBA" id="ARBA00033334"/>
    </source>
</evidence>
<dbReference type="Proteomes" id="UP000298058">
    <property type="component" value="Unassembled WGS sequence"/>
</dbReference>
<proteinExistence type="inferred from homology"/>
<keyword evidence="8 15" id="KW-0547">Nucleotide-binding</keyword>
<evidence type="ECO:0000256" key="5">
    <source>
        <dbReference type="ARBA" id="ARBA00020963"/>
    </source>
</evidence>
<evidence type="ECO:0000256" key="4">
    <source>
        <dbReference type="ARBA" id="ARBA00012454"/>
    </source>
</evidence>
<reference evidence="17" key="1">
    <citation type="journal article" date="2019" name="PLoS Negl. Trop. Dis.">
        <title>Revisiting the worldwide diversity of Leptospira species in the environment.</title>
        <authorList>
            <person name="Vincent A.T."/>
            <person name="Schiettekatte O."/>
            <person name="Bourhy P."/>
            <person name="Veyrier F.J."/>
            <person name="Picardeau M."/>
        </authorList>
    </citation>
    <scope>NUCLEOTIDE SEQUENCE [LARGE SCALE GENOMIC DNA]</scope>
    <source>
        <strain evidence="17">201300427</strain>
    </source>
</reference>
<keyword evidence="15" id="KW-0169">Cobalamin biosynthesis</keyword>
<keyword evidence="18" id="KW-1185">Reference proteome</keyword>
<evidence type="ECO:0000256" key="14">
    <source>
        <dbReference type="ARBA" id="ARBA00048692"/>
    </source>
</evidence>
<accession>A0A4R9LWQ3</accession>
<evidence type="ECO:0000259" key="16">
    <source>
        <dbReference type="Pfam" id="PF01923"/>
    </source>
</evidence>
<keyword evidence="9 15" id="KW-0067">ATP-binding</keyword>
<dbReference type="AlphaFoldDB" id="A0A4R9LWQ3"/>
<organism evidence="17 18">
    <name type="scientific">Leptospira idonii</name>
    <dbReference type="NCBI Taxonomy" id="1193500"/>
    <lineage>
        <taxon>Bacteria</taxon>
        <taxon>Pseudomonadati</taxon>
        <taxon>Spirochaetota</taxon>
        <taxon>Spirochaetia</taxon>
        <taxon>Leptospirales</taxon>
        <taxon>Leptospiraceae</taxon>
        <taxon>Leptospira</taxon>
    </lineage>
</organism>
<comment type="caution">
    <text evidence="17">The sequence shown here is derived from an EMBL/GenBank/DDBJ whole genome shotgun (WGS) entry which is preliminary data.</text>
</comment>